<evidence type="ECO:0000256" key="4">
    <source>
        <dbReference type="ARBA" id="ARBA00022737"/>
    </source>
</evidence>
<dbReference type="OrthoDB" id="9765532at2"/>
<dbReference type="GO" id="GO:0022857">
    <property type="term" value="F:transmembrane transporter activity"/>
    <property type="evidence" value="ECO:0007669"/>
    <property type="project" value="InterPro"/>
</dbReference>
<feature type="transmembrane region" description="Helical" evidence="7">
    <location>
        <begin position="400"/>
        <end position="420"/>
    </location>
</feature>
<dbReference type="InterPro" id="IPR004680">
    <property type="entry name" value="Cit_transptr-like_dom"/>
</dbReference>
<keyword evidence="6 7" id="KW-0472">Membrane</keyword>
<organism evidence="9 10">
    <name type="scientific">Oceanobacillus oncorhynchi</name>
    <dbReference type="NCBI Taxonomy" id="545501"/>
    <lineage>
        <taxon>Bacteria</taxon>
        <taxon>Bacillati</taxon>
        <taxon>Bacillota</taxon>
        <taxon>Bacilli</taxon>
        <taxon>Bacillales</taxon>
        <taxon>Bacillaceae</taxon>
        <taxon>Oceanobacillus</taxon>
    </lineage>
</organism>
<keyword evidence="3 7" id="KW-0812">Transmembrane</keyword>
<evidence type="ECO:0000256" key="1">
    <source>
        <dbReference type="ARBA" id="ARBA00004141"/>
    </source>
</evidence>
<feature type="transmembrane region" description="Helical" evidence="7">
    <location>
        <begin position="138"/>
        <end position="159"/>
    </location>
</feature>
<feature type="transmembrane region" description="Helical" evidence="7">
    <location>
        <begin position="276"/>
        <end position="295"/>
    </location>
</feature>
<evidence type="ECO:0000313" key="10">
    <source>
        <dbReference type="Proteomes" id="UP000040453"/>
    </source>
</evidence>
<dbReference type="AlphaFoldDB" id="A0A0A1MLQ9"/>
<sequence length="422" mass="44575">MSPAIITLLILLLATILFLTGVIPVALTALLATMLLYLTGIIDAETVFSGLTNNVVLLISGMFIIGAALFETGVARRMGNLITRFAKTEKQLLFAVMVIGAGLSAFLSNTSTTAVMMPIVIAIAASSGFSSSKLLMPLAYATALGGMITLVGTNGNLAVQSVMENENTPVFGFFEFAYIGIPLTIIGIIYMMTIGYKLIPNRETALEEADTKNEEEATSEEATWKQMVAIGVLLAAVVFMIFEEQFGIPLHIVSVMGAMVIVLTRTMSEKKAYRSLDFSTIILVAAMMPMATALAETGAAQMIADYVLEMAGSNAGPYVITALIFGVTTVLTSVMSNTAAAALMAPIGLVIAASMGVDPKAILMTVCVGASAAYASPVGTPPNTMIYGPGNYTFLDYIKCGFPFLVIQLIVCVVIVPLIWPF</sequence>
<evidence type="ECO:0000313" key="9">
    <source>
        <dbReference type="EMBL" id="CEI84013.1"/>
    </source>
</evidence>
<evidence type="ECO:0000259" key="8">
    <source>
        <dbReference type="Pfam" id="PF03600"/>
    </source>
</evidence>
<dbReference type="InterPro" id="IPR001898">
    <property type="entry name" value="SLC13A/DASS"/>
</dbReference>
<feature type="transmembrane region" description="Helical" evidence="7">
    <location>
        <begin position="339"/>
        <end position="355"/>
    </location>
</feature>
<feature type="domain" description="Citrate transporter-like" evidence="8">
    <location>
        <begin position="16"/>
        <end position="369"/>
    </location>
</feature>
<keyword evidence="4" id="KW-0677">Repeat</keyword>
<accession>A0A0A1MLQ9</accession>
<protein>
    <submittedName>
        <fullName evidence="9">Sodium-dependent dicarboxylate transporter SdcS</fullName>
    </submittedName>
</protein>
<evidence type="ECO:0000256" key="5">
    <source>
        <dbReference type="ARBA" id="ARBA00022989"/>
    </source>
</evidence>
<dbReference type="Pfam" id="PF03600">
    <property type="entry name" value="CitMHS"/>
    <property type="match status" value="1"/>
</dbReference>
<dbReference type="EMBL" id="CDGG01000001">
    <property type="protein sequence ID" value="CEI84013.1"/>
    <property type="molecule type" value="Genomic_DNA"/>
</dbReference>
<evidence type="ECO:0000256" key="7">
    <source>
        <dbReference type="SAM" id="Phobius"/>
    </source>
</evidence>
<proteinExistence type="predicted"/>
<dbReference type="InterPro" id="IPR051679">
    <property type="entry name" value="DASS-Related_Transporters"/>
</dbReference>
<feature type="transmembrane region" description="Helical" evidence="7">
    <location>
        <begin position="52"/>
        <end position="70"/>
    </location>
</feature>
<feature type="transmembrane region" description="Helical" evidence="7">
    <location>
        <begin position="315"/>
        <end position="332"/>
    </location>
</feature>
<dbReference type="PANTHER" id="PTHR43652:SF1">
    <property type="entry name" value="RESPONSE REGULATOR"/>
    <property type="match status" value="1"/>
</dbReference>
<feature type="transmembrane region" description="Helical" evidence="7">
    <location>
        <begin position="361"/>
        <end position="379"/>
    </location>
</feature>
<comment type="subcellular location">
    <subcellularLocation>
        <location evidence="1">Membrane</location>
        <topology evidence="1">Multi-pass membrane protein</topology>
    </subcellularLocation>
</comment>
<dbReference type="CDD" id="cd01115">
    <property type="entry name" value="SLC13_permease"/>
    <property type="match status" value="1"/>
</dbReference>
<reference evidence="9 10" key="1">
    <citation type="submission" date="2014-11" db="EMBL/GenBank/DDBJ databases">
        <authorList>
            <person name="Urmite Genomes Urmite Genomes"/>
        </authorList>
    </citation>
    <scope>NUCLEOTIDE SEQUENCE [LARGE SCALE GENOMIC DNA]</scope>
    <source>
        <strain evidence="9 10">Oc5</strain>
    </source>
</reference>
<dbReference type="Proteomes" id="UP000040453">
    <property type="component" value="Unassembled WGS sequence"/>
</dbReference>
<gene>
    <name evidence="9" type="primary">sdcS_5</name>
    <name evidence="9" type="ORF">BN997_03946</name>
</gene>
<keyword evidence="5 7" id="KW-1133">Transmembrane helix</keyword>
<dbReference type="NCBIfam" id="TIGR00785">
    <property type="entry name" value="dass"/>
    <property type="match status" value="1"/>
</dbReference>
<dbReference type="RefSeq" id="WP_042534567.1">
    <property type="nucleotide sequence ID" value="NZ_CAXOIH010000001.1"/>
</dbReference>
<name>A0A0A1MLQ9_9BACI</name>
<feature type="transmembrane region" description="Helical" evidence="7">
    <location>
        <begin position="114"/>
        <end position="131"/>
    </location>
</feature>
<evidence type="ECO:0000256" key="6">
    <source>
        <dbReference type="ARBA" id="ARBA00023136"/>
    </source>
</evidence>
<feature type="transmembrane region" description="Helical" evidence="7">
    <location>
        <begin position="171"/>
        <end position="192"/>
    </location>
</feature>
<feature type="transmembrane region" description="Helical" evidence="7">
    <location>
        <begin position="248"/>
        <end position="264"/>
    </location>
</feature>
<keyword evidence="10" id="KW-1185">Reference proteome</keyword>
<dbReference type="PANTHER" id="PTHR43652">
    <property type="entry name" value="BASIC AMINO ACID ANTIPORTER YFCC-RELATED"/>
    <property type="match status" value="1"/>
</dbReference>
<evidence type="ECO:0000256" key="2">
    <source>
        <dbReference type="ARBA" id="ARBA00022448"/>
    </source>
</evidence>
<dbReference type="GO" id="GO:0005886">
    <property type="term" value="C:plasma membrane"/>
    <property type="evidence" value="ECO:0007669"/>
    <property type="project" value="TreeGrafter"/>
</dbReference>
<keyword evidence="2" id="KW-0813">Transport</keyword>
<evidence type="ECO:0000256" key="3">
    <source>
        <dbReference type="ARBA" id="ARBA00022692"/>
    </source>
</evidence>